<gene>
    <name evidence="1" type="ORF">HYQ42_02655</name>
</gene>
<dbReference type="Proteomes" id="UP000823401">
    <property type="component" value="Unassembled WGS sequence"/>
</dbReference>
<protein>
    <submittedName>
        <fullName evidence="1">Uncharacterized protein</fullName>
    </submittedName>
</protein>
<organism evidence="1 2">
    <name type="scientific">Ruoffia tabacinasalis</name>
    <dbReference type="NCBI Taxonomy" id="87458"/>
    <lineage>
        <taxon>Bacteria</taxon>
        <taxon>Bacillati</taxon>
        <taxon>Bacillota</taxon>
        <taxon>Bacilli</taxon>
        <taxon>Lactobacillales</taxon>
        <taxon>Aerococcaceae</taxon>
        <taxon>Ruoffia</taxon>
    </lineage>
</organism>
<keyword evidence="2" id="KW-1185">Reference proteome</keyword>
<dbReference type="RefSeq" id="WP_197103845.1">
    <property type="nucleotide sequence ID" value="NZ_JACCEL010000004.1"/>
</dbReference>
<name>A0ABS0LHY8_9LACT</name>
<dbReference type="EMBL" id="JACCEL010000004">
    <property type="protein sequence ID" value="MBG9977677.1"/>
    <property type="molecule type" value="Genomic_DNA"/>
</dbReference>
<accession>A0ABS0LHY8</accession>
<reference evidence="1 2" key="1">
    <citation type="submission" date="2020-07" db="EMBL/GenBank/DDBJ databases">
        <title>Facklamia lactis sp. nov., isolated from raw milk.</title>
        <authorList>
            <person name="Doll E.V."/>
            <person name="Huptas C."/>
            <person name="Staib L."/>
            <person name="Wenning M."/>
            <person name="Scherer S."/>
        </authorList>
    </citation>
    <scope>NUCLEOTIDE SEQUENCE [LARGE SCALE GENOMIC DNA]</scope>
    <source>
        <strain evidence="1 2">DSM 104272</strain>
    </source>
</reference>
<proteinExistence type="predicted"/>
<evidence type="ECO:0000313" key="2">
    <source>
        <dbReference type="Proteomes" id="UP000823401"/>
    </source>
</evidence>
<evidence type="ECO:0000313" key="1">
    <source>
        <dbReference type="EMBL" id="MBG9977677.1"/>
    </source>
</evidence>
<comment type="caution">
    <text evidence="1">The sequence shown here is derived from an EMBL/GenBank/DDBJ whole genome shotgun (WGS) entry which is preliminary data.</text>
</comment>
<sequence length="52" mass="6238">MLDRYYQQYKKEVIKSIDIPEESLLITIETINQLKNYFTEAVEKIDQINNSN</sequence>